<accession>A0A418SC24</accession>
<keyword evidence="5" id="KW-1003">Cell membrane</keyword>
<evidence type="ECO:0000256" key="3">
    <source>
        <dbReference type="ARBA" id="ARBA00010299"/>
    </source>
</evidence>
<evidence type="ECO:0000256" key="7">
    <source>
        <dbReference type="ARBA" id="ARBA00022779"/>
    </source>
</evidence>
<keyword evidence="8" id="KW-0472">Membrane</keyword>
<dbReference type="InterPro" id="IPR011002">
    <property type="entry name" value="FliG_a-hlx"/>
</dbReference>
<feature type="domain" description="Flagellar motor switch protein FliG C-terminal" evidence="11">
    <location>
        <begin position="233"/>
        <end position="343"/>
    </location>
</feature>
<dbReference type="InterPro" id="IPR032779">
    <property type="entry name" value="FliG_M"/>
</dbReference>
<dbReference type="SUPFAM" id="SSF48029">
    <property type="entry name" value="FliG"/>
    <property type="match status" value="2"/>
</dbReference>
<gene>
    <name evidence="14" type="primary">fliG</name>
    <name evidence="14" type="ORF">PSAL_011900</name>
</gene>
<dbReference type="Proteomes" id="UP000283786">
    <property type="component" value="Chromosome"/>
</dbReference>
<evidence type="ECO:0000313" key="14">
    <source>
        <dbReference type="EMBL" id="QPM89959.1"/>
    </source>
</evidence>
<sequence>MGNLTPLAQFGSLAPATPGVLTRKQKAAIIVRVLLNSGTDLQYRDFPEELQEELTFLLGTMRHIDRDTLGQVVDEFVEELDSLGLTFPKGLAGALSILDGKISPHTAARLRKEAGVRQTGNPWERLGNLDVAKLLPIAENESIEIAAVMLSKLDTDKAAKLLSMLPGPRARRITYAVSLTSGITPDSLDRIGLSLAAQLDSQPESAFDKGPVERVGAILNFSTASTRDDVLEGLDETDAAFAEQVRKAIFTFTNIPARIAPRDVPKIVRGIDQAMLVTALAAATDPESAKAAEFVLANMSARLADSLREEMSDRGKVKAKDAEEAMNEVVAEIRKLEASGELLLLSGDDESEDE</sequence>
<name>A0A418SC24_9RHOB</name>
<dbReference type="InterPro" id="IPR000090">
    <property type="entry name" value="Flg_Motor_Flig"/>
</dbReference>
<dbReference type="PANTHER" id="PTHR30534">
    <property type="entry name" value="FLAGELLAR MOTOR SWITCH PROTEIN FLIG"/>
    <property type="match status" value="1"/>
</dbReference>
<evidence type="ECO:0000256" key="10">
    <source>
        <dbReference type="ARBA" id="ARBA00025598"/>
    </source>
</evidence>
<dbReference type="Pfam" id="PF01706">
    <property type="entry name" value="FliG_C"/>
    <property type="match status" value="1"/>
</dbReference>
<dbReference type="GO" id="GO:0009425">
    <property type="term" value="C:bacterial-type flagellum basal body"/>
    <property type="evidence" value="ECO:0007669"/>
    <property type="project" value="UniProtKB-SubCell"/>
</dbReference>
<dbReference type="GO" id="GO:0005886">
    <property type="term" value="C:plasma membrane"/>
    <property type="evidence" value="ECO:0007669"/>
    <property type="project" value="UniProtKB-SubCell"/>
</dbReference>
<dbReference type="RefSeq" id="WP_119840799.1">
    <property type="nucleotide sequence ID" value="NZ_CP060436.1"/>
</dbReference>
<dbReference type="GO" id="GO:0003774">
    <property type="term" value="F:cytoskeletal motor activity"/>
    <property type="evidence" value="ECO:0007669"/>
    <property type="project" value="InterPro"/>
</dbReference>
<evidence type="ECO:0000259" key="11">
    <source>
        <dbReference type="Pfam" id="PF01706"/>
    </source>
</evidence>
<protein>
    <recommendedName>
        <fullName evidence="4">Flagellar motor switch protein FliG</fullName>
    </recommendedName>
</protein>
<dbReference type="Gene3D" id="1.10.220.30">
    <property type="match status" value="3"/>
</dbReference>
<evidence type="ECO:0000259" key="12">
    <source>
        <dbReference type="Pfam" id="PF14841"/>
    </source>
</evidence>
<comment type="subcellular location">
    <subcellularLocation>
        <location evidence="1">Bacterial flagellum basal body</location>
    </subcellularLocation>
    <subcellularLocation>
        <location evidence="2">Cell membrane</location>
        <topology evidence="2">Peripheral membrane protein</topology>
        <orientation evidence="2">Cytoplasmic side</orientation>
    </subcellularLocation>
</comment>
<evidence type="ECO:0000256" key="8">
    <source>
        <dbReference type="ARBA" id="ARBA00023136"/>
    </source>
</evidence>
<dbReference type="EMBL" id="CP060436">
    <property type="protein sequence ID" value="QPM89959.1"/>
    <property type="molecule type" value="Genomic_DNA"/>
</dbReference>
<dbReference type="PANTHER" id="PTHR30534:SF0">
    <property type="entry name" value="FLAGELLAR MOTOR SWITCH PROTEIN FLIG"/>
    <property type="match status" value="1"/>
</dbReference>
<keyword evidence="15" id="KW-1185">Reference proteome</keyword>
<dbReference type="PRINTS" id="PR00954">
    <property type="entry name" value="FLGMOTORFLIG"/>
</dbReference>
<comment type="function">
    <text evidence="10">FliG is one of three proteins (FliG, FliN, FliM) that forms the rotor-mounted switch complex (C ring), located at the base of the basal body. This complex interacts with the CheY and CheZ chemotaxis proteins, in addition to contacting components of the motor that determine the direction of flagellar rotation.</text>
</comment>
<evidence type="ECO:0000256" key="1">
    <source>
        <dbReference type="ARBA" id="ARBA00004117"/>
    </source>
</evidence>
<evidence type="ECO:0000259" key="13">
    <source>
        <dbReference type="Pfam" id="PF14842"/>
    </source>
</evidence>
<dbReference type="OrthoDB" id="7616820at2"/>
<dbReference type="Pfam" id="PF14842">
    <property type="entry name" value="FliG_N"/>
    <property type="match status" value="1"/>
</dbReference>
<keyword evidence="9" id="KW-0975">Bacterial flagellum</keyword>
<dbReference type="KEGG" id="palw:PSAL_011900"/>
<feature type="domain" description="Flagellar motor switch protein FliG N-terminal" evidence="13">
    <location>
        <begin position="21"/>
        <end position="123"/>
    </location>
</feature>
<keyword evidence="14" id="KW-0969">Cilium</keyword>
<keyword evidence="14" id="KW-0282">Flagellum</keyword>
<reference evidence="14 15" key="1">
    <citation type="submission" date="2020-08" db="EMBL/GenBank/DDBJ databases">
        <title>Genome sequence of Rhodobacteraceae bacterium Lw-13e.</title>
        <authorList>
            <person name="Poehlein A."/>
            <person name="Wolter L."/>
            <person name="Daniel R."/>
            <person name="Brinkhoff T."/>
        </authorList>
    </citation>
    <scope>NUCLEOTIDE SEQUENCE [LARGE SCALE GENOMIC DNA]</scope>
    <source>
        <strain evidence="14 15">Lw-13e</strain>
    </source>
</reference>
<keyword evidence="6" id="KW-0145">Chemotaxis</keyword>
<dbReference type="InterPro" id="IPR023087">
    <property type="entry name" value="Flg_Motor_Flig_C"/>
</dbReference>
<keyword evidence="14" id="KW-0966">Cell projection</keyword>
<dbReference type="Pfam" id="PF14841">
    <property type="entry name" value="FliG_M"/>
    <property type="match status" value="1"/>
</dbReference>
<evidence type="ECO:0000256" key="5">
    <source>
        <dbReference type="ARBA" id="ARBA00022475"/>
    </source>
</evidence>
<evidence type="ECO:0000256" key="9">
    <source>
        <dbReference type="ARBA" id="ARBA00023143"/>
    </source>
</evidence>
<keyword evidence="7" id="KW-0283">Flagellar rotation</keyword>
<evidence type="ECO:0000256" key="6">
    <source>
        <dbReference type="ARBA" id="ARBA00022500"/>
    </source>
</evidence>
<evidence type="ECO:0000256" key="2">
    <source>
        <dbReference type="ARBA" id="ARBA00004413"/>
    </source>
</evidence>
<comment type="similarity">
    <text evidence="3">Belongs to the FliG family.</text>
</comment>
<dbReference type="GO" id="GO:0006935">
    <property type="term" value="P:chemotaxis"/>
    <property type="evidence" value="ECO:0007669"/>
    <property type="project" value="UniProtKB-KW"/>
</dbReference>
<proteinExistence type="inferred from homology"/>
<feature type="domain" description="Flagellar motor switch protein FliG middle" evidence="12">
    <location>
        <begin position="133"/>
        <end position="204"/>
    </location>
</feature>
<evidence type="ECO:0000256" key="4">
    <source>
        <dbReference type="ARBA" id="ARBA00021870"/>
    </source>
</evidence>
<dbReference type="GO" id="GO:0071973">
    <property type="term" value="P:bacterial-type flagellum-dependent cell motility"/>
    <property type="evidence" value="ECO:0007669"/>
    <property type="project" value="InterPro"/>
</dbReference>
<dbReference type="InterPro" id="IPR028263">
    <property type="entry name" value="FliG_N"/>
</dbReference>
<evidence type="ECO:0000313" key="15">
    <source>
        <dbReference type="Proteomes" id="UP000283786"/>
    </source>
</evidence>
<organism evidence="14 15">
    <name type="scientific">Pseudooceanicola algae</name>
    <dbReference type="NCBI Taxonomy" id="1537215"/>
    <lineage>
        <taxon>Bacteria</taxon>
        <taxon>Pseudomonadati</taxon>
        <taxon>Pseudomonadota</taxon>
        <taxon>Alphaproteobacteria</taxon>
        <taxon>Rhodobacterales</taxon>
        <taxon>Paracoccaceae</taxon>
        <taxon>Pseudooceanicola</taxon>
    </lineage>
</organism>
<dbReference type="AlphaFoldDB" id="A0A418SC24"/>